<evidence type="ECO:0000256" key="5">
    <source>
        <dbReference type="ARBA" id="ARBA00023014"/>
    </source>
</evidence>
<dbReference type="Pfam" id="PF01512">
    <property type="entry name" value="Complex1_51K"/>
    <property type="match status" value="1"/>
</dbReference>
<proteinExistence type="inferred from homology"/>
<organism evidence="7 8">
    <name type="scientific">Nonomuraea endophytica</name>
    <dbReference type="NCBI Taxonomy" id="714136"/>
    <lineage>
        <taxon>Bacteria</taxon>
        <taxon>Bacillati</taxon>
        <taxon>Actinomycetota</taxon>
        <taxon>Actinomycetes</taxon>
        <taxon>Streptosporangiales</taxon>
        <taxon>Streptosporangiaceae</taxon>
        <taxon>Nonomuraea</taxon>
    </lineage>
</organism>
<evidence type="ECO:0000256" key="4">
    <source>
        <dbReference type="ARBA" id="ARBA00023004"/>
    </source>
</evidence>
<keyword evidence="5" id="KW-0411">Iron-sulfur</keyword>
<comment type="caution">
    <text evidence="7">The sequence shown here is derived from an EMBL/GenBank/DDBJ whole genome shotgun (WGS) entry which is preliminary data.</text>
</comment>
<keyword evidence="3" id="KW-0479">Metal-binding</keyword>
<comment type="similarity">
    <text evidence="1">Belongs to the complex I 51 kDa subunit family.</text>
</comment>
<dbReference type="EMBL" id="JACHIN010000006">
    <property type="protein sequence ID" value="MBB5079463.1"/>
    <property type="molecule type" value="Genomic_DNA"/>
</dbReference>
<dbReference type="SMART" id="SM00928">
    <property type="entry name" value="NADH_4Fe-4S"/>
    <property type="match status" value="1"/>
</dbReference>
<keyword evidence="7" id="KW-0830">Ubiquinone</keyword>
<evidence type="ECO:0000256" key="1">
    <source>
        <dbReference type="ARBA" id="ARBA00007523"/>
    </source>
</evidence>
<dbReference type="Pfam" id="PF10589">
    <property type="entry name" value="NADH_4Fe-4S"/>
    <property type="match status" value="1"/>
</dbReference>
<evidence type="ECO:0000313" key="8">
    <source>
        <dbReference type="Proteomes" id="UP000568380"/>
    </source>
</evidence>
<dbReference type="PANTHER" id="PTHR43578">
    <property type="entry name" value="NADH-QUINONE OXIDOREDUCTASE SUBUNIT F"/>
    <property type="match status" value="1"/>
</dbReference>
<gene>
    <name evidence="7" type="ORF">HNR40_004949</name>
</gene>
<name>A0A7W8EHE7_9ACTN</name>
<dbReference type="InterPro" id="IPR011538">
    <property type="entry name" value="Nuo51_FMN-bd"/>
</dbReference>
<evidence type="ECO:0000313" key="7">
    <source>
        <dbReference type="EMBL" id="MBB5079463.1"/>
    </source>
</evidence>
<sequence>MNIATRVAVPDGGGMAVRGNVREDLARHLAAGGDSALHHSPEAVLTAIRAAGLRGRGGAGFPVAAKIEAVRAASGPRVLVANGEEGEPASVKDRYLMRTRPHLVIEGMLLARRLVGADRAILYVSDAPSARSVRQALNERGSPCAEVFDAEPGFVSGEETALVRAIDGGPAKPTAKPPRPFEQGVAGRPTLVLNVESLARMALLTRFRRGGLLVTLSGSGRAPVLTEIRHGVRPADLAARHGFDAGRGFLAGGFSGGLLPPSAGDTPLTHEAMRAIGSTLGCGALVAIGRDDCPVAAAADVLAFFDRANAGQCGSCFRGTGAMAGAVEALRAGTAVAEQVDRLAQWARQLRGRGACGTLDAACLTADSLLLHFPDEIRNHLAEPCARCARLPVGADTRFRVHPIEPEEG</sequence>
<dbReference type="RefSeq" id="WP_184965085.1">
    <property type="nucleotide sequence ID" value="NZ_JACHIN010000006.1"/>
</dbReference>
<protein>
    <submittedName>
        <fullName evidence="7">NADH:ubiquinone oxidoreductase subunit F (NADH-binding)</fullName>
    </submittedName>
</protein>
<dbReference type="SUPFAM" id="SSF142019">
    <property type="entry name" value="Nqo1 FMN-binding domain-like"/>
    <property type="match status" value="1"/>
</dbReference>
<dbReference type="PANTHER" id="PTHR43578:SF3">
    <property type="entry name" value="NADH-QUINONE OXIDOREDUCTASE SUBUNIT F"/>
    <property type="match status" value="1"/>
</dbReference>
<dbReference type="Gene3D" id="1.20.1440.230">
    <property type="entry name" value="NADH-ubiquinone oxidoreductase 51kDa subunit, iron-sulphur binding domain"/>
    <property type="match status" value="1"/>
</dbReference>
<feature type="domain" description="NADH-ubiquinone oxidoreductase 51kDa subunit iron-sulphur binding" evidence="6">
    <location>
        <begin position="295"/>
        <end position="340"/>
    </location>
</feature>
<keyword evidence="4" id="KW-0408">Iron</keyword>
<dbReference type="Proteomes" id="UP000568380">
    <property type="component" value="Unassembled WGS sequence"/>
</dbReference>
<dbReference type="SUPFAM" id="SSF140490">
    <property type="entry name" value="Nqo1C-terminal domain-like"/>
    <property type="match status" value="1"/>
</dbReference>
<dbReference type="InterPro" id="IPR019575">
    <property type="entry name" value="Nuop51_4Fe4S-bd"/>
</dbReference>
<dbReference type="InterPro" id="IPR037225">
    <property type="entry name" value="Nuo51_FMN-bd_sf"/>
</dbReference>
<evidence type="ECO:0000259" key="6">
    <source>
        <dbReference type="SMART" id="SM00928"/>
    </source>
</evidence>
<dbReference type="AlphaFoldDB" id="A0A7W8EHE7"/>
<dbReference type="SUPFAM" id="SSF142984">
    <property type="entry name" value="Nqo1 middle domain-like"/>
    <property type="match status" value="1"/>
</dbReference>
<evidence type="ECO:0000256" key="3">
    <source>
        <dbReference type="ARBA" id="ARBA00022723"/>
    </source>
</evidence>
<evidence type="ECO:0000256" key="2">
    <source>
        <dbReference type="ARBA" id="ARBA00022485"/>
    </source>
</evidence>
<accession>A0A7W8EHE7</accession>
<reference evidence="7 8" key="1">
    <citation type="submission" date="2020-08" db="EMBL/GenBank/DDBJ databases">
        <title>Genomic Encyclopedia of Type Strains, Phase IV (KMG-IV): sequencing the most valuable type-strain genomes for metagenomic binning, comparative biology and taxonomic classification.</title>
        <authorList>
            <person name="Goeker M."/>
        </authorList>
    </citation>
    <scope>NUCLEOTIDE SEQUENCE [LARGE SCALE GENOMIC DNA]</scope>
    <source>
        <strain evidence="7 8">DSM 45385</strain>
    </source>
</reference>
<dbReference type="GO" id="GO:0046872">
    <property type="term" value="F:metal ion binding"/>
    <property type="evidence" value="ECO:0007669"/>
    <property type="project" value="UniProtKB-KW"/>
</dbReference>
<dbReference type="InterPro" id="IPR037207">
    <property type="entry name" value="Nuop51_4Fe4S-bd_sf"/>
</dbReference>
<dbReference type="GO" id="GO:0051539">
    <property type="term" value="F:4 iron, 4 sulfur cluster binding"/>
    <property type="evidence" value="ECO:0007669"/>
    <property type="project" value="UniProtKB-KW"/>
</dbReference>
<keyword evidence="2" id="KW-0004">4Fe-4S</keyword>
<keyword evidence="8" id="KW-1185">Reference proteome</keyword>
<dbReference type="Gene3D" id="3.40.50.11540">
    <property type="entry name" value="NADH-ubiquinone oxidoreductase 51kDa subunit"/>
    <property type="match status" value="1"/>
</dbReference>
<dbReference type="Gene3D" id="3.10.20.600">
    <property type="match status" value="1"/>
</dbReference>